<feature type="transmembrane region" description="Helical" evidence="1">
    <location>
        <begin position="424"/>
        <end position="445"/>
    </location>
</feature>
<comment type="caution">
    <text evidence="3">The sequence shown here is derived from an EMBL/GenBank/DDBJ whole genome shotgun (WGS) entry which is preliminary data.</text>
</comment>
<sequence length="463" mass="50847">MAFGHFVAVSLGSALVFAATIPEENEAAAVEVDKSQQQLSWQSAFWALVSIALCAATQPSGSIFGMPPEWGFALKCSPVMCILNSLESLACFRIQRQETGWKLAFRSTKYVKAPDPRLLGNSTSHQATGHVDTNTALRLVSFILGPLMQAIKLFACSGILYTKLLASCYLASFLCDELALNFIWLWKPEGHYRHSTPTSLVASTLSIFRPPGSQEHEHAPPTDPVLTSGTQKLLHIPAQLALDLSIKTIAWFISSLVFVLFSIEPNLFLWIGFTGLFGLAPLCAIFVAVRRVRRGGVTTRVALNLAKRFSLSLTGLSTLYQVLESGPGIVSMDSPSPHLYAAGAPWRAWRAQAVGTELVAVAIGVAGLKYVDAWVSNLELPLERQLSQELYPSFVFAIFVQMAEDFVGFSLYRLGTTEPISRFWGISFPGTWCLLHFLTALLFYYSMFDASQTFKPGWTEVLG</sequence>
<dbReference type="Proteomes" id="UP001392437">
    <property type="component" value="Unassembled WGS sequence"/>
</dbReference>
<dbReference type="AlphaFoldDB" id="A0AAW0Q8R3"/>
<feature type="chain" id="PRO_5043979356" description="CAAX protease self-immunity" evidence="2">
    <location>
        <begin position="19"/>
        <end position="463"/>
    </location>
</feature>
<feature type="signal peptide" evidence="2">
    <location>
        <begin position="1"/>
        <end position="18"/>
    </location>
</feature>
<keyword evidence="1" id="KW-0812">Transmembrane</keyword>
<keyword evidence="4" id="KW-1185">Reference proteome</keyword>
<evidence type="ECO:0000256" key="2">
    <source>
        <dbReference type="SAM" id="SignalP"/>
    </source>
</evidence>
<feature type="transmembrane region" description="Helical" evidence="1">
    <location>
        <begin position="267"/>
        <end position="289"/>
    </location>
</feature>
<evidence type="ECO:0008006" key="5">
    <source>
        <dbReference type="Google" id="ProtNLM"/>
    </source>
</evidence>
<keyword evidence="1" id="KW-0472">Membrane</keyword>
<evidence type="ECO:0000313" key="4">
    <source>
        <dbReference type="Proteomes" id="UP001392437"/>
    </source>
</evidence>
<gene>
    <name evidence="3" type="ORF">PG999_014260</name>
</gene>
<accession>A0AAW0Q8R3</accession>
<proteinExistence type="predicted"/>
<evidence type="ECO:0000313" key="3">
    <source>
        <dbReference type="EMBL" id="KAK8096238.1"/>
    </source>
</evidence>
<organism evidence="3 4">
    <name type="scientific">Apiospora kogelbergensis</name>
    <dbReference type="NCBI Taxonomy" id="1337665"/>
    <lineage>
        <taxon>Eukaryota</taxon>
        <taxon>Fungi</taxon>
        <taxon>Dikarya</taxon>
        <taxon>Ascomycota</taxon>
        <taxon>Pezizomycotina</taxon>
        <taxon>Sordariomycetes</taxon>
        <taxon>Xylariomycetidae</taxon>
        <taxon>Amphisphaeriales</taxon>
        <taxon>Apiosporaceae</taxon>
        <taxon>Apiospora</taxon>
    </lineage>
</organism>
<keyword evidence="2" id="KW-0732">Signal</keyword>
<evidence type="ECO:0000256" key="1">
    <source>
        <dbReference type="SAM" id="Phobius"/>
    </source>
</evidence>
<reference evidence="3 4" key="1">
    <citation type="submission" date="2023-01" db="EMBL/GenBank/DDBJ databases">
        <title>Analysis of 21 Apiospora genomes using comparative genomics revels a genus with tremendous synthesis potential of carbohydrate active enzymes and secondary metabolites.</title>
        <authorList>
            <person name="Sorensen T."/>
        </authorList>
    </citation>
    <scope>NUCLEOTIDE SEQUENCE [LARGE SCALE GENOMIC DNA]</scope>
    <source>
        <strain evidence="3 4">CBS 117206</strain>
    </source>
</reference>
<protein>
    <recommendedName>
        <fullName evidence="5">CAAX protease self-immunity</fullName>
    </recommendedName>
</protein>
<keyword evidence="1" id="KW-1133">Transmembrane helix</keyword>
<name>A0AAW0Q8R3_9PEZI</name>
<dbReference type="EMBL" id="JAQQWP010000011">
    <property type="protein sequence ID" value="KAK8096238.1"/>
    <property type="molecule type" value="Genomic_DNA"/>
</dbReference>